<dbReference type="Gene3D" id="2.30.40.10">
    <property type="entry name" value="Urease, subunit C, domain 1"/>
    <property type="match status" value="2"/>
</dbReference>
<dbReference type="Proteomes" id="UP000228987">
    <property type="component" value="Unassembled WGS sequence"/>
</dbReference>
<keyword evidence="1" id="KW-0732">Signal</keyword>
<dbReference type="AlphaFoldDB" id="A0A2A5CDG1"/>
<feature type="chain" id="PRO_5012607801" description="Amidohydrolase-related domain-containing protein" evidence="1">
    <location>
        <begin position="28"/>
        <end position="414"/>
    </location>
</feature>
<dbReference type="Gene3D" id="3.20.20.140">
    <property type="entry name" value="Metal-dependent hydrolases"/>
    <property type="match status" value="1"/>
</dbReference>
<feature type="signal peptide" evidence="1">
    <location>
        <begin position="1"/>
        <end position="27"/>
    </location>
</feature>
<dbReference type="PANTHER" id="PTHR43135:SF3">
    <property type="entry name" value="ALPHA-D-RIBOSE 1-METHYLPHOSPHONATE 5-TRIPHOSPHATE DIPHOSPHATASE"/>
    <property type="match status" value="1"/>
</dbReference>
<dbReference type="Pfam" id="PF01979">
    <property type="entry name" value="Amidohydro_1"/>
    <property type="match status" value="1"/>
</dbReference>
<dbReference type="GO" id="GO:0016810">
    <property type="term" value="F:hydrolase activity, acting on carbon-nitrogen (but not peptide) bonds"/>
    <property type="evidence" value="ECO:0007669"/>
    <property type="project" value="InterPro"/>
</dbReference>
<dbReference type="InterPro" id="IPR032466">
    <property type="entry name" value="Metal_Hydrolase"/>
</dbReference>
<protein>
    <recommendedName>
        <fullName evidence="2">Amidohydrolase-related domain-containing protein</fullName>
    </recommendedName>
</protein>
<dbReference type="SUPFAM" id="SSF51338">
    <property type="entry name" value="Composite domain of metallo-dependent hydrolases"/>
    <property type="match status" value="1"/>
</dbReference>
<evidence type="ECO:0000259" key="2">
    <source>
        <dbReference type="Pfam" id="PF01979"/>
    </source>
</evidence>
<dbReference type="PANTHER" id="PTHR43135">
    <property type="entry name" value="ALPHA-D-RIBOSE 1-METHYLPHOSPHONATE 5-TRIPHOSPHATE DIPHOSPHATASE"/>
    <property type="match status" value="1"/>
</dbReference>
<dbReference type="EMBL" id="NVWI01000005">
    <property type="protein sequence ID" value="PCJ41561.1"/>
    <property type="molecule type" value="Genomic_DNA"/>
</dbReference>
<feature type="domain" description="Amidohydrolase-related" evidence="2">
    <location>
        <begin position="80"/>
        <end position="410"/>
    </location>
</feature>
<evidence type="ECO:0000313" key="4">
    <source>
        <dbReference type="Proteomes" id="UP000228987"/>
    </source>
</evidence>
<proteinExistence type="predicted"/>
<organism evidence="3 4">
    <name type="scientific">SAR86 cluster bacterium</name>
    <dbReference type="NCBI Taxonomy" id="2030880"/>
    <lineage>
        <taxon>Bacteria</taxon>
        <taxon>Pseudomonadati</taxon>
        <taxon>Pseudomonadota</taxon>
        <taxon>Gammaproteobacteria</taxon>
        <taxon>SAR86 cluster</taxon>
    </lineage>
</organism>
<dbReference type="InterPro" id="IPR051781">
    <property type="entry name" value="Metallo-dep_Hydrolase"/>
</dbReference>
<gene>
    <name evidence="3" type="ORF">COA71_08370</name>
</gene>
<comment type="caution">
    <text evidence="3">The sequence shown here is derived from an EMBL/GenBank/DDBJ whole genome shotgun (WGS) entry which is preliminary data.</text>
</comment>
<evidence type="ECO:0000313" key="3">
    <source>
        <dbReference type="EMBL" id="PCJ41561.1"/>
    </source>
</evidence>
<name>A0A2A5CDG1_9GAMM</name>
<dbReference type="SUPFAM" id="SSF51556">
    <property type="entry name" value="Metallo-dependent hydrolases"/>
    <property type="match status" value="1"/>
</dbReference>
<dbReference type="InterPro" id="IPR011059">
    <property type="entry name" value="Metal-dep_hydrolase_composite"/>
</dbReference>
<reference evidence="4" key="1">
    <citation type="submission" date="2017-08" db="EMBL/GenBank/DDBJ databases">
        <title>A dynamic microbial community with high functional redundancy inhabits the cold, oxic subseafloor aquifer.</title>
        <authorList>
            <person name="Tully B.J."/>
            <person name="Wheat C.G."/>
            <person name="Glazer B.T."/>
            <person name="Huber J.A."/>
        </authorList>
    </citation>
    <scope>NUCLEOTIDE SEQUENCE [LARGE SCALE GENOMIC DNA]</scope>
</reference>
<accession>A0A2A5CDG1</accession>
<evidence type="ECO:0000256" key="1">
    <source>
        <dbReference type="SAM" id="SignalP"/>
    </source>
</evidence>
<dbReference type="InterPro" id="IPR006680">
    <property type="entry name" value="Amidohydro-rel"/>
</dbReference>
<sequence>MTRNKNTIIRTLILAGVMPLLSVSAMAQDLTIINARIIMTPGNVIENGAIVVEDGRISAVTSGAPRQTVGQVIDAEGMTAMAGFIDDHKHIRDSDDFDAQMLSLLEAGYTTILNGGGQAAGNLELSNRISSGEVLGPRLIPSGSVSLRQTPAEARAAIRALADMGIRYTGEIALTPEPGPPQAEITVLKAIVEEAAEVGVQVNVHAVSSSATVAAVESGVTRLVHLPNKDWTSYDQAEIVAENGAIISGLIAFGAPTIDRESAAPAPVQYPRDNMTRFRNGEAWPESIAGANRDTQGRAMGTEGGYTIINARRVWDADPSHQTISYSTDQNFADISVLEHELKSFSIVFSMQDIHQIMGPNSARFIGMEDELGTLEPGKIADIILQAGDPTENIYGMLTTTVTILGGEIVVDKR</sequence>